<proteinExistence type="predicted"/>
<dbReference type="EMBL" id="CM001219">
    <property type="protein sequence ID" value="KEH34760.1"/>
    <property type="molecule type" value="Genomic_DNA"/>
</dbReference>
<dbReference type="Pfam" id="PF03478">
    <property type="entry name" value="Beta-prop_KIB1-4"/>
    <property type="match status" value="1"/>
</dbReference>
<keyword evidence="4" id="KW-1185">Reference proteome</keyword>
<dbReference type="HOGENOM" id="CLU_052098_0_0_1"/>
<dbReference type="EnsemblPlants" id="KEH34760">
    <property type="protein sequence ID" value="KEH34760"/>
    <property type="gene ID" value="MTR_3g068220"/>
</dbReference>
<evidence type="ECO:0000259" key="1">
    <source>
        <dbReference type="PROSITE" id="PS50181"/>
    </source>
</evidence>
<dbReference type="Proteomes" id="UP000002051">
    <property type="component" value="Chromosome 3"/>
</dbReference>
<dbReference type="PANTHER" id="PTHR33800:SF13">
    <property type="entry name" value="OS06G0113600 PROTEIN"/>
    <property type="match status" value="1"/>
</dbReference>
<dbReference type="InterPro" id="IPR001810">
    <property type="entry name" value="F-box_dom"/>
</dbReference>
<dbReference type="CDD" id="cd09917">
    <property type="entry name" value="F-box_SF"/>
    <property type="match status" value="1"/>
</dbReference>
<evidence type="ECO:0000313" key="2">
    <source>
        <dbReference type="EMBL" id="KEH34760.1"/>
    </source>
</evidence>
<reference evidence="2 4" key="1">
    <citation type="journal article" date="2011" name="Nature">
        <title>The Medicago genome provides insight into the evolution of rhizobial symbioses.</title>
        <authorList>
            <person name="Young N.D."/>
            <person name="Debelle F."/>
            <person name="Oldroyd G.E."/>
            <person name="Geurts R."/>
            <person name="Cannon S.B."/>
            <person name="Udvardi M.K."/>
            <person name="Benedito V.A."/>
            <person name="Mayer K.F."/>
            <person name="Gouzy J."/>
            <person name="Schoof H."/>
            <person name="Van de Peer Y."/>
            <person name="Proost S."/>
            <person name="Cook D.R."/>
            <person name="Meyers B.C."/>
            <person name="Spannagl M."/>
            <person name="Cheung F."/>
            <person name="De Mita S."/>
            <person name="Krishnakumar V."/>
            <person name="Gundlach H."/>
            <person name="Zhou S."/>
            <person name="Mudge J."/>
            <person name="Bharti A.K."/>
            <person name="Murray J.D."/>
            <person name="Naoumkina M.A."/>
            <person name="Rosen B."/>
            <person name="Silverstein K.A."/>
            <person name="Tang H."/>
            <person name="Rombauts S."/>
            <person name="Zhao P.X."/>
            <person name="Zhou P."/>
            <person name="Barbe V."/>
            <person name="Bardou P."/>
            <person name="Bechner M."/>
            <person name="Bellec A."/>
            <person name="Berger A."/>
            <person name="Berges H."/>
            <person name="Bidwell S."/>
            <person name="Bisseling T."/>
            <person name="Choisne N."/>
            <person name="Couloux A."/>
            <person name="Denny R."/>
            <person name="Deshpande S."/>
            <person name="Dai X."/>
            <person name="Doyle J.J."/>
            <person name="Dudez A.M."/>
            <person name="Farmer A.D."/>
            <person name="Fouteau S."/>
            <person name="Franken C."/>
            <person name="Gibelin C."/>
            <person name="Gish J."/>
            <person name="Goldstein S."/>
            <person name="Gonzalez A.J."/>
            <person name="Green P.J."/>
            <person name="Hallab A."/>
            <person name="Hartog M."/>
            <person name="Hua A."/>
            <person name="Humphray S.J."/>
            <person name="Jeong D.H."/>
            <person name="Jing Y."/>
            <person name="Jocker A."/>
            <person name="Kenton S.M."/>
            <person name="Kim D.J."/>
            <person name="Klee K."/>
            <person name="Lai H."/>
            <person name="Lang C."/>
            <person name="Lin S."/>
            <person name="Macmil S.L."/>
            <person name="Magdelenat G."/>
            <person name="Matthews L."/>
            <person name="McCorrison J."/>
            <person name="Monaghan E.L."/>
            <person name="Mun J.H."/>
            <person name="Najar F.Z."/>
            <person name="Nicholson C."/>
            <person name="Noirot C."/>
            <person name="O'Bleness M."/>
            <person name="Paule C.R."/>
            <person name="Poulain J."/>
            <person name="Prion F."/>
            <person name="Qin B."/>
            <person name="Qu C."/>
            <person name="Retzel E.F."/>
            <person name="Riddle C."/>
            <person name="Sallet E."/>
            <person name="Samain S."/>
            <person name="Samson N."/>
            <person name="Sanders I."/>
            <person name="Saurat O."/>
            <person name="Scarpelli C."/>
            <person name="Schiex T."/>
            <person name="Segurens B."/>
            <person name="Severin A.J."/>
            <person name="Sherrier D.J."/>
            <person name="Shi R."/>
            <person name="Sims S."/>
            <person name="Singer S.R."/>
            <person name="Sinharoy S."/>
            <person name="Sterck L."/>
            <person name="Viollet A."/>
            <person name="Wang B.B."/>
            <person name="Wang K."/>
            <person name="Wang M."/>
            <person name="Wang X."/>
            <person name="Warfsmann J."/>
            <person name="Weissenbach J."/>
            <person name="White D.D."/>
            <person name="White J.D."/>
            <person name="Wiley G.B."/>
            <person name="Wincker P."/>
            <person name="Xing Y."/>
            <person name="Yang L."/>
            <person name="Yao Z."/>
            <person name="Ying F."/>
            <person name="Zhai J."/>
            <person name="Zhou L."/>
            <person name="Zuber A."/>
            <person name="Denarie J."/>
            <person name="Dixon R.A."/>
            <person name="May G.D."/>
            <person name="Schwartz D.C."/>
            <person name="Rogers J."/>
            <person name="Quetier F."/>
            <person name="Town C.D."/>
            <person name="Roe B.A."/>
        </authorList>
    </citation>
    <scope>NUCLEOTIDE SEQUENCE [LARGE SCALE GENOMIC DNA]</scope>
    <source>
        <strain evidence="2">A17</strain>
        <strain evidence="3 4">cv. Jemalong A17</strain>
    </source>
</reference>
<organism evidence="2 4">
    <name type="scientific">Medicago truncatula</name>
    <name type="common">Barrel medic</name>
    <name type="synonym">Medicago tribuloides</name>
    <dbReference type="NCBI Taxonomy" id="3880"/>
    <lineage>
        <taxon>Eukaryota</taxon>
        <taxon>Viridiplantae</taxon>
        <taxon>Streptophyta</taxon>
        <taxon>Embryophyta</taxon>
        <taxon>Tracheophyta</taxon>
        <taxon>Spermatophyta</taxon>
        <taxon>Magnoliopsida</taxon>
        <taxon>eudicotyledons</taxon>
        <taxon>Gunneridae</taxon>
        <taxon>Pentapetalae</taxon>
        <taxon>rosids</taxon>
        <taxon>fabids</taxon>
        <taxon>Fabales</taxon>
        <taxon>Fabaceae</taxon>
        <taxon>Papilionoideae</taxon>
        <taxon>50 kb inversion clade</taxon>
        <taxon>NPAAA clade</taxon>
        <taxon>Hologalegina</taxon>
        <taxon>IRL clade</taxon>
        <taxon>Trifolieae</taxon>
        <taxon>Medicago</taxon>
    </lineage>
</organism>
<dbReference type="InterPro" id="IPR005174">
    <property type="entry name" value="KIB1-4_b-propeller"/>
</dbReference>
<dbReference type="AlphaFoldDB" id="A0A072V999"/>
<dbReference type="InterPro" id="IPR036047">
    <property type="entry name" value="F-box-like_dom_sf"/>
</dbReference>
<dbReference type="PROSITE" id="PS50181">
    <property type="entry name" value="FBOX"/>
    <property type="match status" value="1"/>
</dbReference>
<feature type="domain" description="F-box" evidence="1">
    <location>
        <begin position="4"/>
        <end position="48"/>
    </location>
</feature>
<reference evidence="3" key="3">
    <citation type="submission" date="2015-04" db="UniProtKB">
        <authorList>
            <consortium name="EnsemblPlants"/>
        </authorList>
    </citation>
    <scope>IDENTIFICATION</scope>
    <source>
        <strain evidence="3">cv. Jemalong A17</strain>
    </source>
</reference>
<sequence>MKKVAESCQLPWDLLDIISRMLDFDDLFEFGSVSKNWREFYKIYWRNFIASQEPLLIQRSSSFKQSFSFISLPHHKVFHSKMINNLFPLAYQGSSSGYLIMTQPDNSFILINPFRRRKMIINNSAFKVVFSCFACRVLLAFSRCSKEFFLVVLCRDSDNLYVYQSRNLGWVTYSTPEKVIDFVVLHNTIYVVTDKANIGILSLNSANINVLQLKSTPDVISTSYSHVRLVSCDGHLLVLNFISKETFSVYKIDLSTMDYIKLETLGDIALFYAPRKKYYAMSNPHMWGYENNYVYVIDLAYDKYRVYKGDDNKMPKLVLSEVPSERNLSPGVSHSKQPYLNRCFRHLHYEVDYSLDVII</sequence>
<dbReference type="SUPFAM" id="SSF82171">
    <property type="entry name" value="DPP6 N-terminal domain-like"/>
    <property type="match status" value="1"/>
</dbReference>
<reference evidence="2 4" key="2">
    <citation type="journal article" date="2014" name="BMC Genomics">
        <title>An improved genome release (version Mt4.0) for the model legume Medicago truncatula.</title>
        <authorList>
            <person name="Tang H."/>
            <person name="Krishnakumar V."/>
            <person name="Bidwell S."/>
            <person name="Rosen B."/>
            <person name="Chan A."/>
            <person name="Zhou S."/>
            <person name="Gentzbittel L."/>
            <person name="Childs K.L."/>
            <person name="Yandell M."/>
            <person name="Gundlach H."/>
            <person name="Mayer K.F."/>
            <person name="Schwartz D.C."/>
            <person name="Town C.D."/>
        </authorList>
    </citation>
    <scope>GENOME REANNOTATION</scope>
    <source>
        <strain evidence="2">A17</strain>
        <strain evidence="3 4">cv. Jemalong A17</strain>
    </source>
</reference>
<protein>
    <submittedName>
        <fullName evidence="2">F-box protein</fullName>
    </submittedName>
</protein>
<dbReference type="Pfam" id="PF00646">
    <property type="entry name" value="F-box"/>
    <property type="match status" value="1"/>
</dbReference>
<name>A0A072V999_MEDTR</name>
<dbReference type="PANTHER" id="PTHR33800">
    <property type="entry name" value="OS06G0113600 PROTEIN"/>
    <property type="match status" value="1"/>
</dbReference>
<gene>
    <name evidence="2" type="ordered locus">MTR_3g068220</name>
</gene>
<evidence type="ECO:0000313" key="4">
    <source>
        <dbReference type="Proteomes" id="UP000002051"/>
    </source>
</evidence>
<dbReference type="SUPFAM" id="SSF81383">
    <property type="entry name" value="F-box domain"/>
    <property type="match status" value="1"/>
</dbReference>
<evidence type="ECO:0000313" key="3">
    <source>
        <dbReference type="EnsemblPlants" id="KEH34760"/>
    </source>
</evidence>
<accession>A0A072V999</accession>